<dbReference type="CDD" id="cd02966">
    <property type="entry name" value="TlpA_like_family"/>
    <property type="match status" value="1"/>
</dbReference>
<evidence type="ECO:0000259" key="6">
    <source>
        <dbReference type="PROSITE" id="PS51352"/>
    </source>
</evidence>
<comment type="subcellular location">
    <subcellularLocation>
        <location evidence="1">Cell envelope</location>
    </subcellularLocation>
</comment>
<reference evidence="7 8" key="1">
    <citation type="submission" date="2019-07" db="EMBL/GenBank/DDBJ databases">
        <title>Hymenobacter sp. straun FUR1 Genome sequencing and assembly.</title>
        <authorList>
            <person name="Chhetri G."/>
        </authorList>
    </citation>
    <scope>NUCLEOTIDE SEQUENCE [LARGE SCALE GENOMIC DNA]</scope>
    <source>
        <strain evidence="7 8">Fur1</strain>
    </source>
</reference>
<feature type="signal peptide" evidence="5">
    <location>
        <begin position="1"/>
        <end position="34"/>
    </location>
</feature>
<dbReference type="InterPro" id="IPR050553">
    <property type="entry name" value="Thioredoxin_ResA/DsbE_sf"/>
</dbReference>
<dbReference type="GO" id="GO:0017004">
    <property type="term" value="P:cytochrome complex assembly"/>
    <property type="evidence" value="ECO:0007669"/>
    <property type="project" value="UniProtKB-KW"/>
</dbReference>
<dbReference type="PANTHER" id="PTHR42852">
    <property type="entry name" value="THIOL:DISULFIDE INTERCHANGE PROTEIN DSBE"/>
    <property type="match status" value="1"/>
</dbReference>
<dbReference type="GO" id="GO:0030313">
    <property type="term" value="C:cell envelope"/>
    <property type="evidence" value="ECO:0007669"/>
    <property type="project" value="UniProtKB-SubCell"/>
</dbReference>
<dbReference type="GO" id="GO:0016491">
    <property type="term" value="F:oxidoreductase activity"/>
    <property type="evidence" value="ECO:0007669"/>
    <property type="project" value="InterPro"/>
</dbReference>
<accession>A0A558C411</accession>
<dbReference type="SUPFAM" id="SSF52833">
    <property type="entry name" value="Thioredoxin-like"/>
    <property type="match status" value="1"/>
</dbReference>
<dbReference type="PROSITE" id="PS51352">
    <property type="entry name" value="THIOREDOXIN_2"/>
    <property type="match status" value="1"/>
</dbReference>
<organism evidence="7 8">
    <name type="scientific">Hymenobacter setariae</name>
    <dbReference type="NCBI Taxonomy" id="2594794"/>
    <lineage>
        <taxon>Bacteria</taxon>
        <taxon>Pseudomonadati</taxon>
        <taxon>Bacteroidota</taxon>
        <taxon>Cytophagia</taxon>
        <taxon>Cytophagales</taxon>
        <taxon>Hymenobacteraceae</taxon>
        <taxon>Hymenobacter</taxon>
    </lineage>
</organism>
<dbReference type="InterPro" id="IPR013740">
    <property type="entry name" value="Redoxin"/>
</dbReference>
<evidence type="ECO:0000313" key="7">
    <source>
        <dbReference type="EMBL" id="TVT43476.1"/>
    </source>
</evidence>
<dbReference type="AlphaFoldDB" id="A0A558C411"/>
<dbReference type="Proteomes" id="UP000317624">
    <property type="component" value="Unassembled WGS sequence"/>
</dbReference>
<dbReference type="OrthoDB" id="9811352at2"/>
<evidence type="ECO:0000256" key="5">
    <source>
        <dbReference type="SAM" id="SignalP"/>
    </source>
</evidence>
<evidence type="ECO:0000256" key="3">
    <source>
        <dbReference type="ARBA" id="ARBA00023157"/>
    </source>
</evidence>
<name>A0A558C411_9BACT</name>
<dbReference type="EMBL" id="VMRJ01000001">
    <property type="protein sequence ID" value="TVT43476.1"/>
    <property type="molecule type" value="Genomic_DNA"/>
</dbReference>
<evidence type="ECO:0000256" key="2">
    <source>
        <dbReference type="ARBA" id="ARBA00022748"/>
    </source>
</evidence>
<keyword evidence="4" id="KW-0676">Redox-active center</keyword>
<dbReference type="InterPro" id="IPR013766">
    <property type="entry name" value="Thioredoxin_domain"/>
</dbReference>
<dbReference type="Gene3D" id="3.40.30.10">
    <property type="entry name" value="Glutaredoxin"/>
    <property type="match status" value="1"/>
</dbReference>
<evidence type="ECO:0000256" key="1">
    <source>
        <dbReference type="ARBA" id="ARBA00004196"/>
    </source>
</evidence>
<comment type="caution">
    <text evidence="7">The sequence shown here is derived from an EMBL/GenBank/DDBJ whole genome shotgun (WGS) entry which is preliminary data.</text>
</comment>
<dbReference type="PANTHER" id="PTHR42852:SF6">
    <property type="entry name" value="THIOL:DISULFIDE INTERCHANGE PROTEIN DSBE"/>
    <property type="match status" value="1"/>
</dbReference>
<evidence type="ECO:0000313" key="8">
    <source>
        <dbReference type="Proteomes" id="UP000317624"/>
    </source>
</evidence>
<protein>
    <submittedName>
        <fullName evidence="7">TlpA family protein disulfide reductase</fullName>
    </submittedName>
</protein>
<proteinExistence type="predicted"/>
<keyword evidence="2" id="KW-0201">Cytochrome c-type biogenesis</keyword>
<evidence type="ECO:0000256" key="4">
    <source>
        <dbReference type="ARBA" id="ARBA00023284"/>
    </source>
</evidence>
<keyword evidence="8" id="KW-1185">Reference proteome</keyword>
<sequence length="501" mass="54521">MRAKNMFFWLSCYLRRRGHLGLVVVLLMAHLASGATDQAPRPGTAVLRGHVQHATARTISVLYGATWQGGFAHTTTATLTKAGDFRLVVPAPATGVLHYAEGYTPLALQPGDAVQLSFDAARSEQPLRFSGRGAAANTYLIQAYQQSNRDDEAGRTPAAHAARLSATQLHHLADAYRQRRRAALTRFARTHPLPAAFVARQRRALDYEWATALLSYPAAQPKARQQSGAAALPTGYFDFLPTMHLGQYAADLGEPALQGLRAAYLAGVLRPLADSLPPSPTGGYDPAAAERLYTRAARAFGTTPLRDLVVAQFLLEQVQYYHADLGPWLPTFRAHNRDSTIARDLRAAVRAHQRFSSGQPAPAFTLPDAEGRLVALGDLRGKVVYLDFWASWCSPCLAEMPASNALRQQFASRDVVFVYVSLDRQPAAWQQAVAARQLASPNSVHLRADQEFASPVAQTYGVQSIPSYWLIGRDGRLIQKDAPRPSAGAKAEAALEAALQQ</sequence>
<keyword evidence="3" id="KW-1015">Disulfide bond</keyword>
<gene>
    <name evidence="7" type="ORF">FNT36_05150</name>
</gene>
<dbReference type="RefSeq" id="WP_144845006.1">
    <property type="nucleotide sequence ID" value="NZ_VMRJ01000001.1"/>
</dbReference>
<keyword evidence="5" id="KW-0732">Signal</keyword>
<dbReference type="InterPro" id="IPR036249">
    <property type="entry name" value="Thioredoxin-like_sf"/>
</dbReference>
<feature type="chain" id="PRO_5035268997" evidence="5">
    <location>
        <begin position="35"/>
        <end position="501"/>
    </location>
</feature>
<dbReference type="Pfam" id="PF08534">
    <property type="entry name" value="Redoxin"/>
    <property type="match status" value="1"/>
</dbReference>
<feature type="domain" description="Thioredoxin" evidence="6">
    <location>
        <begin position="355"/>
        <end position="501"/>
    </location>
</feature>